<evidence type="ECO:0000313" key="1">
    <source>
        <dbReference type="EMBL" id="CAD9128404.1"/>
    </source>
</evidence>
<proteinExistence type="predicted"/>
<sequence length="192" mass="21300">MAWWQTQVPRIATMALPWWLQRLPRVGLFTTRCAPRSDADPLRQETAKLLRAAALDPPPGQRFTTLYSKGMQGQHIAEPDLMNSLGSVLISGIPAGMYFSASTKSGITLPRNWLGNYEPPPLRRASKALPGTAYDNVAGVCGRWTTELVPGTFFSMLLRHTDPVTIDLLLLPRCLLGTHCRLNFLGRFSPAR</sequence>
<protein>
    <submittedName>
        <fullName evidence="1">Uncharacterized protein</fullName>
    </submittedName>
</protein>
<organism evidence="1">
    <name type="scientific">Alexandrium catenella</name>
    <name type="common">Red tide dinoflagellate</name>
    <name type="synonym">Gonyaulax catenella</name>
    <dbReference type="NCBI Taxonomy" id="2925"/>
    <lineage>
        <taxon>Eukaryota</taxon>
        <taxon>Sar</taxon>
        <taxon>Alveolata</taxon>
        <taxon>Dinophyceae</taxon>
        <taxon>Gonyaulacales</taxon>
        <taxon>Pyrocystaceae</taxon>
        <taxon>Alexandrium</taxon>
    </lineage>
</organism>
<gene>
    <name evidence="1" type="ORF">ACAT0790_LOCUS20906</name>
</gene>
<dbReference type="AlphaFoldDB" id="A0A7S1MD13"/>
<accession>A0A7S1MD13</accession>
<reference evidence="1" key="1">
    <citation type="submission" date="2021-01" db="EMBL/GenBank/DDBJ databases">
        <authorList>
            <person name="Corre E."/>
            <person name="Pelletier E."/>
            <person name="Niang G."/>
            <person name="Scheremetjew M."/>
            <person name="Finn R."/>
            <person name="Kale V."/>
            <person name="Holt S."/>
            <person name="Cochrane G."/>
            <person name="Meng A."/>
            <person name="Brown T."/>
            <person name="Cohen L."/>
        </authorList>
    </citation>
    <scope>NUCLEOTIDE SEQUENCE</scope>
    <source>
        <strain evidence="1">OF101</strain>
    </source>
</reference>
<dbReference type="EMBL" id="HBGE01034462">
    <property type="protein sequence ID" value="CAD9128404.1"/>
    <property type="molecule type" value="Transcribed_RNA"/>
</dbReference>
<name>A0A7S1MD13_ALECA</name>